<proteinExistence type="predicted"/>
<dbReference type="Proteomes" id="UP000824264">
    <property type="component" value="Unassembled WGS sequence"/>
</dbReference>
<dbReference type="EMBL" id="DXGI01000071">
    <property type="protein sequence ID" value="HIW77878.1"/>
    <property type="molecule type" value="Genomic_DNA"/>
</dbReference>
<organism evidence="2 3">
    <name type="scientific">Candidatus Bilophila faecipullorum</name>
    <dbReference type="NCBI Taxonomy" id="2838482"/>
    <lineage>
        <taxon>Bacteria</taxon>
        <taxon>Pseudomonadati</taxon>
        <taxon>Thermodesulfobacteriota</taxon>
        <taxon>Desulfovibrionia</taxon>
        <taxon>Desulfovibrionales</taxon>
        <taxon>Desulfovibrionaceae</taxon>
        <taxon>Bilophila</taxon>
    </lineage>
</organism>
<dbReference type="AlphaFoldDB" id="A0A9D1U895"/>
<reference evidence="2" key="1">
    <citation type="journal article" date="2021" name="PeerJ">
        <title>Extensive microbial diversity within the chicken gut microbiome revealed by metagenomics and culture.</title>
        <authorList>
            <person name="Gilroy R."/>
            <person name="Ravi A."/>
            <person name="Getino M."/>
            <person name="Pursley I."/>
            <person name="Horton D.L."/>
            <person name="Alikhan N.F."/>
            <person name="Baker D."/>
            <person name="Gharbi K."/>
            <person name="Hall N."/>
            <person name="Watson M."/>
            <person name="Adriaenssens E.M."/>
            <person name="Foster-Nyarko E."/>
            <person name="Jarju S."/>
            <person name="Secka A."/>
            <person name="Antonio M."/>
            <person name="Oren A."/>
            <person name="Chaudhuri R.R."/>
            <person name="La Ragione R."/>
            <person name="Hildebrand F."/>
            <person name="Pallen M.J."/>
        </authorList>
    </citation>
    <scope>NUCLEOTIDE SEQUENCE</scope>
    <source>
        <strain evidence="2">ChiSxjej5B17-1746</strain>
    </source>
</reference>
<accession>A0A9D1U895</accession>
<protein>
    <submittedName>
        <fullName evidence="2">Uncharacterized protein</fullName>
    </submittedName>
</protein>
<evidence type="ECO:0000313" key="2">
    <source>
        <dbReference type="EMBL" id="HIW77878.1"/>
    </source>
</evidence>
<name>A0A9D1U895_9BACT</name>
<evidence type="ECO:0000256" key="1">
    <source>
        <dbReference type="SAM" id="MobiDB-lite"/>
    </source>
</evidence>
<reference evidence="2" key="2">
    <citation type="submission" date="2021-04" db="EMBL/GenBank/DDBJ databases">
        <authorList>
            <person name="Gilroy R."/>
        </authorList>
    </citation>
    <scope>NUCLEOTIDE SEQUENCE</scope>
    <source>
        <strain evidence="2">ChiSxjej5B17-1746</strain>
    </source>
</reference>
<comment type="caution">
    <text evidence="2">The sequence shown here is derived from an EMBL/GenBank/DDBJ whole genome shotgun (WGS) entry which is preliminary data.</text>
</comment>
<feature type="region of interest" description="Disordered" evidence="1">
    <location>
        <begin position="66"/>
        <end position="96"/>
    </location>
</feature>
<evidence type="ECO:0000313" key="3">
    <source>
        <dbReference type="Proteomes" id="UP000824264"/>
    </source>
</evidence>
<gene>
    <name evidence="2" type="ORF">H9874_01865</name>
</gene>
<sequence length="96" mass="10623">MTMTQKDFEAQEAQFTALKEEFSRLNQKFDAQLKDMGLSEADLKEPTPVTPEVEVLIAKAKEEAKRAGEARKAQAQMDKVSSGRTPGAGRRGVVRL</sequence>